<organism evidence="11 12">
    <name type="scientific">Rhizoctonia solani AG-3 Rhs1AP</name>
    <dbReference type="NCBI Taxonomy" id="1086054"/>
    <lineage>
        <taxon>Eukaryota</taxon>
        <taxon>Fungi</taxon>
        <taxon>Dikarya</taxon>
        <taxon>Basidiomycota</taxon>
        <taxon>Agaricomycotina</taxon>
        <taxon>Agaricomycetes</taxon>
        <taxon>Cantharellales</taxon>
        <taxon>Ceratobasidiaceae</taxon>
        <taxon>Rhizoctonia</taxon>
    </lineage>
</organism>
<dbReference type="GO" id="GO:0015254">
    <property type="term" value="F:glycerol channel activity"/>
    <property type="evidence" value="ECO:0007669"/>
    <property type="project" value="TreeGrafter"/>
</dbReference>
<evidence type="ECO:0000256" key="4">
    <source>
        <dbReference type="ARBA" id="ARBA00022692"/>
    </source>
</evidence>
<keyword evidence="6 10" id="KW-1133">Transmembrane helix</keyword>
<gene>
    <name evidence="11" type="ORF">RSOL_174550</name>
</gene>
<dbReference type="GO" id="GO:0015250">
    <property type="term" value="F:water channel activity"/>
    <property type="evidence" value="ECO:0007669"/>
    <property type="project" value="TreeGrafter"/>
</dbReference>
<keyword evidence="5" id="KW-0677">Repeat</keyword>
<dbReference type="Proteomes" id="UP000030108">
    <property type="component" value="Unassembled WGS sequence"/>
</dbReference>
<dbReference type="Pfam" id="PF00230">
    <property type="entry name" value="MIP"/>
    <property type="match status" value="1"/>
</dbReference>
<dbReference type="EMBL" id="JATN01000322">
    <property type="protein sequence ID" value="EUC56363.1"/>
    <property type="molecule type" value="Genomic_DNA"/>
</dbReference>
<evidence type="ECO:0000256" key="5">
    <source>
        <dbReference type="ARBA" id="ARBA00022737"/>
    </source>
</evidence>
<reference evidence="12" key="1">
    <citation type="journal article" date="2014" name="Genome Announc.">
        <title>Draft genome sequence of the plant-pathogenic soil fungus Rhizoctonia solani anastomosis group 3 strain Rhs1AP.</title>
        <authorList>
            <person name="Cubeta M.A."/>
            <person name="Thomas E."/>
            <person name="Dean R.A."/>
            <person name="Jabaji S."/>
            <person name="Neate S.M."/>
            <person name="Tavantzis S."/>
            <person name="Toda T."/>
            <person name="Vilgalys R."/>
            <person name="Bharathan N."/>
            <person name="Fedorova-Abrams N."/>
            <person name="Pakala S.B."/>
            <person name="Pakala S.M."/>
            <person name="Zafar N."/>
            <person name="Joardar V."/>
            <person name="Losada L."/>
            <person name="Nierman W.C."/>
        </authorList>
    </citation>
    <scope>NUCLEOTIDE SEQUENCE [LARGE SCALE GENOMIC DNA]</scope>
    <source>
        <strain evidence="12">AG-3</strain>
    </source>
</reference>
<accession>X8J1X8</accession>
<dbReference type="InterPro" id="IPR023271">
    <property type="entry name" value="Aquaporin-like"/>
</dbReference>
<feature type="non-terminal residue" evidence="11">
    <location>
        <position position="207"/>
    </location>
</feature>
<dbReference type="AlphaFoldDB" id="X8J1X8"/>
<comment type="similarity">
    <text evidence="2 9">Belongs to the MIP/aquaporin (TC 1.A.8) family.</text>
</comment>
<dbReference type="Gene3D" id="1.20.1080.10">
    <property type="entry name" value="Glycerol uptake facilitator protein"/>
    <property type="match status" value="2"/>
</dbReference>
<evidence type="ECO:0000313" key="12">
    <source>
        <dbReference type="Proteomes" id="UP000030108"/>
    </source>
</evidence>
<evidence type="ECO:0000256" key="8">
    <source>
        <dbReference type="ARBA" id="ARBA00034651"/>
    </source>
</evidence>
<evidence type="ECO:0000256" key="7">
    <source>
        <dbReference type="ARBA" id="ARBA00023136"/>
    </source>
</evidence>
<evidence type="ECO:0000256" key="10">
    <source>
        <dbReference type="SAM" id="Phobius"/>
    </source>
</evidence>
<dbReference type="SUPFAM" id="SSF81338">
    <property type="entry name" value="Aquaporin-like"/>
    <property type="match status" value="2"/>
</dbReference>
<dbReference type="OrthoDB" id="3222at2759"/>
<proteinExistence type="inferred from homology"/>
<keyword evidence="7 10" id="KW-0472">Membrane</keyword>
<evidence type="ECO:0000256" key="1">
    <source>
        <dbReference type="ARBA" id="ARBA00004141"/>
    </source>
</evidence>
<dbReference type="PANTHER" id="PTHR43829:SF9">
    <property type="entry name" value="AQUAPORIN-9"/>
    <property type="match status" value="1"/>
</dbReference>
<dbReference type="InterPro" id="IPR000425">
    <property type="entry name" value="MIP"/>
</dbReference>
<dbReference type="PRINTS" id="PR00783">
    <property type="entry name" value="MINTRINSICP"/>
</dbReference>
<dbReference type="GO" id="GO:0005886">
    <property type="term" value="C:plasma membrane"/>
    <property type="evidence" value="ECO:0007669"/>
    <property type="project" value="TreeGrafter"/>
</dbReference>
<comment type="caution">
    <text evidence="11">The sequence shown here is derived from an EMBL/GenBank/DDBJ whole genome shotgun (WGS) entry which is preliminary data.</text>
</comment>
<keyword evidence="3 9" id="KW-0813">Transport</keyword>
<feature type="transmembrane region" description="Helical" evidence="10">
    <location>
        <begin position="144"/>
        <end position="164"/>
    </location>
</feature>
<keyword evidence="4 9" id="KW-0812">Transmembrane</keyword>
<evidence type="ECO:0000256" key="2">
    <source>
        <dbReference type="ARBA" id="ARBA00006175"/>
    </source>
</evidence>
<name>X8J1X8_9AGAM</name>
<dbReference type="InterPro" id="IPR050363">
    <property type="entry name" value="MIP/Aquaporin"/>
</dbReference>
<evidence type="ECO:0000256" key="6">
    <source>
        <dbReference type="ARBA" id="ARBA00022989"/>
    </source>
</evidence>
<protein>
    <submittedName>
        <fullName evidence="11">Major intrinsic protein (MIP) family transporter</fullName>
    </submittedName>
</protein>
<evidence type="ECO:0000256" key="3">
    <source>
        <dbReference type="ARBA" id="ARBA00022448"/>
    </source>
</evidence>
<evidence type="ECO:0000313" key="11">
    <source>
        <dbReference type="EMBL" id="EUC56363.1"/>
    </source>
</evidence>
<comment type="subcellular location">
    <subcellularLocation>
        <location evidence="1">Membrane</location>
        <topology evidence="1">Multi-pass membrane protein</topology>
    </subcellularLocation>
</comment>
<dbReference type="PANTHER" id="PTHR43829">
    <property type="entry name" value="AQUAPORIN OR AQUAGLYCEROPORIN RELATED"/>
    <property type="match status" value="1"/>
</dbReference>
<evidence type="ECO:0000256" key="9">
    <source>
        <dbReference type="RuleBase" id="RU000477"/>
    </source>
</evidence>
<comment type="catalytic activity">
    <reaction evidence="8">
        <text>H2O(in) = H2O(out)</text>
        <dbReference type="Rhea" id="RHEA:29667"/>
        <dbReference type="ChEBI" id="CHEBI:15377"/>
    </reaction>
</comment>
<sequence length="207" mass="22997">MAANNHTHFNESQYIVPGSPGSHVHSTYIYNEPEQICQDVPEISEKYNDINHRHLGLEQTSQTKHFIREPAAEFLGTMILVIFGTGVNCQVALSSNPAISASPRGEYLSISFGYALNPARDLGPRLLCWATGYGRQVWTYRYQYWLYAPVLGPIVGAILGAAIYDAFIYTGPDSIFNTPNAAARRRHRRNAPAKVKSKIVPTSEEAV</sequence>